<evidence type="ECO:0000313" key="5">
    <source>
        <dbReference type="EMBL" id="MFM2483837.1"/>
    </source>
</evidence>
<dbReference type="PANTHER" id="PTHR11103:SF18">
    <property type="entry name" value="SLR1189 PROTEIN"/>
    <property type="match status" value="1"/>
</dbReference>
<keyword evidence="2 3" id="KW-0808">Transferase</keyword>
<evidence type="ECO:0000313" key="6">
    <source>
        <dbReference type="Proteomes" id="UP001629953"/>
    </source>
</evidence>
<dbReference type="RefSeq" id="WP_408621991.1">
    <property type="nucleotide sequence ID" value="NZ_JBEQCT010000001.1"/>
</dbReference>
<comment type="caution">
    <text evidence="5">The sequence shown here is derived from an EMBL/GenBank/DDBJ whole genome shotgun (WGS) entry which is preliminary data.</text>
</comment>
<accession>A0ABW9G2Z3</accession>
<organism evidence="5 6">
    <name type="scientific">Celerinatantimonas yamalensis</name>
    <dbReference type="NCBI Taxonomy" id="559956"/>
    <lineage>
        <taxon>Bacteria</taxon>
        <taxon>Pseudomonadati</taxon>
        <taxon>Pseudomonadota</taxon>
        <taxon>Gammaproteobacteria</taxon>
        <taxon>Celerinatantimonadaceae</taxon>
        <taxon>Celerinatantimonas</taxon>
    </lineage>
</organism>
<protein>
    <submittedName>
        <fullName evidence="5">Homocysteine S-methyltransferase family protein</fullName>
    </submittedName>
</protein>
<dbReference type="Proteomes" id="UP001629953">
    <property type="component" value="Unassembled WGS sequence"/>
</dbReference>
<feature type="binding site" evidence="3">
    <location>
        <position position="283"/>
    </location>
    <ligand>
        <name>Zn(2+)</name>
        <dbReference type="ChEBI" id="CHEBI:29105"/>
    </ligand>
</feature>
<dbReference type="Pfam" id="PF02574">
    <property type="entry name" value="S-methyl_trans"/>
    <property type="match status" value="1"/>
</dbReference>
<keyword evidence="1 3" id="KW-0489">Methyltransferase</keyword>
<keyword evidence="6" id="KW-1185">Reference proteome</keyword>
<feature type="binding site" evidence="3">
    <location>
        <position position="204"/>
    </location>
    <ligand>
        <name>Zn(2+)</name>
        <dbReference type="ChEBI" id="CHEBI:29105"/>
    </ligand>
</feature>
<evidence type="ECO:0000259" key="4">
    <source>
        <dbReference type="PROSITE" id="PS50970"/>
    </source>
</evidence>
<comment type="cofactor">
    <cofactor evidence="3">
        <name>Zn(2+)</name>
        <dbReference type="ChEBI" id="CHEBI:29105"/>
    </cofactor>
</comment>
<dbReference type="InterPro" id="IPR036589">
    <property type="entry name" value="HCY_dom_sf"/>
</dbReference>
<evidence type="ECO:0000256" key="3">
    <source>
        <dbReference type="PROSITE-ProRule" id="PRU00333"/>
    </source>
</evidence>
<name>A0ABW9G2Z3_9GAMM</name>
<dbReference type="EMBL" id="JBEQCT010000001">
    <property type="protein sequence ID" value="MFM2483837.1"/>
    <property type="molecule type" value="Genomic_DNA"/>
</dbReference>
<dbReference type="PANTHER" id="PTHR11103">
    <property type="entry name" value="SLR1189 PROTEIN"/>
    <property type="match status" value="1"/>
</dbReference>
<keyword evidence="3" id="KW-0862">Zinc</keyword>
<dbReference type="InterPro" id="IPR017226">
    <property type="entry name" value="BHMT-like"/>
</dbReference>
<dbReference type="Gene3D" id="3.20.20.330">
    <property type="entry name" value="Homocysteine-binding-like domain"/>
    <property type="match status" value="1"/>
</dbReference>
<dbReference type="SUPFAM" id="SSF82282">
    <property type="entry name" value="Homocysteine S-methyltransferase"/>
    <property type="match status" value="1"/>
</dbReference>
<evidence type="ECO:0000256" key="1">
    <source>
        <dbReference type="ARBA" id="ARBA00022603"/>
    </source>
</evidence>
<reference evidence="5 6" key="1">
    <citation type="journal article" date="2013" name="Int. J. Syst. Evol. Microbiol.">
        <title>Celerinatantimonas yamalensis sp. nov., a cold-adapted diazotrophic bacterium from a cold permafrost brine.</title>
        <authorList>
            <person name="Shcherbakova V."/>
            <person name="Chuvilskaya N."/>
            <person name="Rivkina E."/>
            <person name="Demidov N."/>
            <person name="Uchaeva V."/>
            <person name="Suetin S."/>
            <person name="Suzina N."/>
            <person name="Gilichinsky D."/>
        </authorList>
    </citation>
    <scope>NUCLEOTIDE SEQUENCE [LARGE SCALE GENOMIC DNA]</scope>
    <source>
        <strain evidence="5 6">C7</strain>
    </source>
</reference>
<feature type="domain" description="Hcy-binding" evidence="4">
    <location>
        <begin position="1"/>
        <end position="298"/>
    </location>
</feature>
<evidence type="ECO:0000256" key="2">
    <source>
        <dbReference type="ARBA" id="ARBA00022679"/>
    </source>
</evidence>
<dbReference type="PIRSF" id="PIRSF037505">
    <property type="entry name" value="Betaine_HMT"/>
    <property type="match status" value="1"/>
</dbReference>
<proteinExistence type="predicted"/>
<sequence>MAHPITILDGGLGRELARRGAPFKQPEWSALAMIEAPEQVQAVHQDFINSGAQVIATNSYALVPFHIGDERFKEQGPALIRRSGEVARAAALGTQVQVAGSLPPLFGSYRPDLFDVSHVRNIAMPLIDNLAEFVDLWQLETQSLIAETQAVLALLPSDDKPRWVSFTLDDNTLHDTPRLRSGESVENAVKAMLDCHVQSILFNCCQPEVILAAIEQANRVLEEQAASDTVRLGGYGNAFVSAQAENATANEGLDDIRQDLTPQAYLHFAQQWRAAGASVIGGCCGIGPEHIALLSRELH</sequence>
<feature type="binding site" evidence="3">
    <location>
        <position position="284"/>
    </location>
    <ligand>
        <name>Zn(2+)</name>
        <dbReference type="ChEBI" id="CHEBI:29105"/>
    </ligand>
</feature>
<dbReference type="PROSITE" id="PS50970">
    <property type="entry name" value="HCY"/>
    <property type="match status" value="1"/>
</dbReference>
<keyword evidence="3" id="KW-0479">Metal-binding</keyword>
<dbReference type="InterPro" id="IPR003726">
    <property type="entry name" value="HCY_dom"/>
</dbReference>
<gene>
    <name evidence="5" type="ORF">ABUE30_01945</name>
</gene>